<accession>A0ABQ5S661</accession>
<dbReference type="PANTHER" id="PTHR13271:SF140">
    <property type="entry name" value="SET DOMAIN-CONTAINING PROTEIN"/>
    <property type="match status" value="1"/>
</dbReference>
<evidence type="ECO:0008006" key="4">
    <source>
        <dbReference type="Google" id="ProtNLM"/>
    </source>
</evidence>
<dbReference type="CDD" id="cd10527">
    <property type="entry name" value="SET_LSMT"/>
    <property type="match status" value="1"/>
</dbReference>
<keyword evidence="1" id="KW-1133">Transmembrane helix</keyword>
<organism evidence="2 3">
    <name type="scientific">Volvox africanus</name>
    <dbReference type="NCBI Taxonomy" id="51714"/>
    <lineage>
        <taxon>Eukaryota</taxon>
        <taxon>Viridiplantae</taxon>
        <taxon>Chlorophyta</taxon>
        <taxon>core chlorophytes</taxon>
        <taxon>Chlorophyceae</taxon>
        <taxon>CS clade</taxon>
        <taxon>Chlamydomonadales</taxon>
        <taxon>Volvocaceae</taxon>
        <taxon>Volvox</taxon>
    </lineage>
</organism>
<evidence type="ECO:0000313" key="2">
    <source>
        <dbReference type="EMBL" id="GLI65350.1"/>
    </source>
</evidence>
<dbReference type="Gene3D" id="3.90.1410.10">
    <property type="entry name" value="set domain protein methyltransferase, domain 1"/>
    <property type="match status" value="1"/>
</dbReference>
<dbReference type="EMBL" id="BSDZ01000023">
    <property type="protein sequence ID" value="GLI65350.1"/>
    <property type="molecule type" value="Genomic_DNA"/>
</dbReference>
<dbReference type="InterPro" id="IPR050600">
    <property type="entry name" value="SETD3_SETD6_MTase"/>
</dbReference>
<sequence length="422" mass="46374">MSHAKTAPLQGSLGVDPSCTHYARHASFSATHPSARCSIPVKAGSQVASTHNPQGHNPVVTRPFRFTFFGIGAYRKSPYSSALTRFRFHFFDGLFLTIYLYVIIFSFCSARSCGPMSQGSSGPYEPFLRVCNNPAHNQGIPLSQARTLSELRKIYAMAGRSCARRQIAISDRRLLSLYSSLHKSSRCFIARQYEKFNPFHSIMSNVFNISGKSFRNAIPGTALQSTVSETPTSLATEGSNDEESDLHDFISWLVANGVKGIGQEGSKVALFQSANGERGLVCEELISKGDMVLEVPLRLALTDHPGDAESNQLLYPGAPWSVRLACKLLRHLAAGKRSPWAPYIKVLPRCVPAPLESFSWEDISALRYPTAQEALHSADWLRADALTATSEEARGGLGEEAFRWALSVRRSASVWVSERVGQ</sequence>
<dbReference type="SUPFAM" id="SSF82199">
    <property type="entry name" value="SET domain"/>
    <property type="match status" value="1"/>
</dbReference>
<keyword evidence="1" id="KW-0472">Membrane</keyword>
<keyword evidence="1" id="KW-0812">Transmembrane</keyword>
<feature type="transmembrane region" description="Helical" evidence="1">
    <location>
        <begin position="86"/>
        <end position="107"/>
    </location>
</feature>
<evidence type="ECO:0000313" key="3">
    <source>
        <dbReference type="Proteomes" id="UP001165090"/>
    </source>
</evidence>
<reference evidence="2 3" key="1">
    <citation type="journal article" date="2023" name="IScience">
        <title>Expanded male sex-determining region conserved during the evolution of homothallism in the green alga Volvox.</title>
        <authorList>
            <person name="Yamamoto K."/>
            <person name="Matsuzaki R."/>
            <person name="Mahakham W."/>
            <person name="Heman W."/>
            <person name="Sekimoto H."/>
            <person name="Kawachi M."/>
            <person name="Minakuchi Y."/>
            <person name="Toyoda A."/>
            <person name="Nozaki H."/>
        </authorList>
    </citation>
    <scope>NUCLEOTIDE SEQUENCE [LARGE SCALE GENOMIC DNA]</scope>
    <source>
        <strain evidence="2 3">NIES-4468</strain>
    </source>
</reference>
<proteinExistence type="predicted"/>
<comment type="caution">
    <text evidence="2">The sequence shown here is derived from an EMBL/GenBank/DDBJ whole genome shotgun (WGS) entry which is preliminary data.</text>
</comment>
<protein>
    <recommendedName>
        <fullName evidence="4">SET domain-containing protein</fullName>
    </recommendedName>
</protein>
<dbReference type="Proteomes" id="UP001165090">
    <property type="component" value="Unassembled WGS sequence"/>
</dbReference>
<dbReference type="InterPro" id="IPR046341">
    <property type="entry name" value="SET_dom_sf"/>
</dbReference>
<name>A0ABQ5S661_9CHLO</name>
<dbReference type="PANTHER" id="PTHR13271">
    <property type="entry name" value="UNCHARACTERIZED PUTATIVE METHYLTRANSFERASE"/>
    <property type="match status" value="1"/>
</dbReference>
<gene>
    <name evidence="2" type="ORF">VaNZ11_008899</name>
</gene>
<keyword evidence="3" id="KW-1185">Reference proteome</keyword>
<evidence type="ECO:0000256" key="1">
    <source>
        <dbReference type="SAM" id="Phobius"/>
    </source>
</evidence>